<evidence type="ECO:0000259" key="12">
    <source>
        <dbReference type="PROSITE" id="PS50089"/>
    </source>
</evidence>
<keyword evidence="11" id="KW-0732">Signal</keyword>
<feature type="region of interest" description="Disordered" evidence="9">
    <location>
        <begin position="275"/>
        <end position="348"/>
    </location>
</feature>
<dbReference type="Pfam" id="PF13639">
    <property type="entry name" value="zf-RING_2"/>
    <property type="match status" value="1"/>
</dbReference>
<dbReference type="PANTHER" id="PTHR46539">
    <property type="entry name" value="E3 UBIQUITIN-PROTEIN LIGASE ATL42"/>
    <property type="match status" value="1"/>
</dbReference>
<keyword evidence="14" id="KW-1185">Reference proteome</keyword>
<feature type="signal peptide" evidence="11">
    <location>
        <begin position="1"/>
        <end position="26"/>
    </location>
</feature>
<keyword evidence="7 10" id="KW-0472">Membrane</keyword>
<gene>
    <name evidence="13" type="ORF">HYALB_00013131</name>
</gene>
<sequence length="530" mass="56390">MATSTAARNMARYVCMVNLLAAAVRAQDPSVSPTNSSLPPDVRNSIITLRLEGGPLFSNSMPYAIAPLTSEAGRGQSDTALKAIGFQGTLKKADTRNADSLNATDLAFVSCDPTDSNLSASNVVARASNVRPKGIILYSTLANACILNGSFGYYTIYTMTSQRDTQDILNKIDLYPAATDILTATIGGNTTSGGTPSSTSNDGGPAPTTAVAMSILYSITGIITLLFLIIIATGAVRAHRHPERYGPRTGYAGRPRQSRAKGLARAMLETLPIVKFGDPEPVKPTDRDVELEEGTASHTEHAQPAGAAPNQNTNKSAERSLSPADAATRSGTAATETESINSSTPGAAASITEAELECSICTEDFTTGEDVRVLPCNHKYHPACIDPWLLNVSGTCPLCRHDLRPETAAEGGELPPPLEGENGTRTSGEGNDDAAVTQHRRRTRFLDLHRLRHAPPDERIAALRQLREQSRTTGEAVEEVEEQQGRRARLTGRLRDRFRIRTRTQNASSPPDSTQAPAPAPATQPPAASS</sequence>
<dbReference type="GO" id="GO:0008270">
    <property type="term" value="F:zinc ion binding"/>
    <property type="evidence" value="ECO:0007669"/>
    <property type="project" value="UniProtKB-KW"/>
</dbReference>
<feature type="transmembrane region" description="Helical" evidence="10">
    <location>
        <begin position="215"/>
        <end position="236"/>
    </location>
</feature>
<dbReference type="AlphaFoldDB" id="A0A9N9LMG2"/>
<evidence type="ECO:0000256" key="1">
    <source>
        <dbReference type="ARBA" id="ARBA00004370"/>
    </source>
</evidence>
<evidence type="ECO:0000256" key="10">
    <source>
        <dbReference type="SAM" id="Phobius"/>
    </source>
</evidence>
<evidence type="ECO:0000256" key="11">
    <source>
        <dbReference type="SAM" id="SignalP"/>
    </source>
</evidence>
<evidence type="ECO:0000256" key="3">
    <source>
        <dbReference type="ARBA" id="ARBA00022723"/>
    </source>
</evidence>
<keyword evidence="4 8" id="KW-0863">Zinc-finger</keyword>
<evidence type="ECO:0000313" key="13">
    <source>
        <dbReference type="EMBL" id="CAG8977854.1"/>
    </source>
</evidence>
<evidence type="ECO:0000256" key="4">
    <source>
        <dbReference type="ARBA" id="ARBA00022771"/>
    </source>
</evidence>
<keyword evidence="2 10" id="KW-0812">Transmembrane</keyword>
<protein>
    <recommendedName>
        <fullName evidence="12">RING-type domain-containing protein</fullName>
    </recommendedName>
</protein>
<dbReference type="SMART" id="SM00184">
    <property type="entry name" value="RING"/>
    <property type="match status" value="1"/>
</dbReference>
<dbReference type="CDD" id="cd16454">
    <property type="entry name" value="RING-H2_PA-TM-RING"/>
    <property type="match status" value="1"/>
</dbReference>
<feature type="domain" description="RING-type" evidence="12">
    <location>
        <begin position="358"/>
        <end position="400"/>
    </location>
</feature>
<keyword evidence="3" id="KW-0479">Metal-binding</keyword>
<feature type="chain" id="PRO_5040229205" description="RING-type domain-containing protein" evidence="11">
    <location>
        <begin position="27"/>
        <end position="530"/>
    </location>
</feature>
<dbReference type="PANTHER" id="PTHR46539:SF9">
    <property type="entry name" value="RING-H2 FINGER PROTEIN ATL56"/>
    <property type="match status" value="1"/>
</dbReference>
<evidence type="ECO:0000256" key="6">
    <source>
        <dbReference type="ARBA" id="ARBA00022989"/>
    </source>
</evidence>
<feature type="compositionally biased region" description="Basic and acidic residues" evidence="9">
    <location>
        <begin position="277"/>
        <end position="288"/>
    </location>
</feature>
<keyword evidence="6 10" id="KW-1133">Transmembrane helix</keyword>
<dbReference type="SUPFAM" id="SSF57850">
    <property type="entry name" value="RING/U-box"/>
    <property type="match status" value="1"/>
</dbReference>
<feature type="region of interest" description="Disordered" evidence="9">
    <location>
        <begin position="407"/>
        <end position="437"/>
    </location>
</feature>
<dbReference type="InterPro" id="IPR001841">
    <property type="entry name" value="Znf_RING"/>
</dbReference>
<evidence type="ECO:0000256" key="5">
    <source>
        <dbReference type="ARBA" id="ARBA00022833"/>
    </source>
</evidence>
<dbReference type="OrthoDB" id="8062037at2759"/>
<feature type="region of interest" description="Disordered" evidence="9">
    <location>
        <begin position="242"/>
        <end position="261"/>
    </location>
</feature>
<dbReference type="InterPro" id="IPR013083">
    <property type="entry name" value="Znf_RING/FYVE/PHD"/>
</dbReference>
<evidence type="ECO:0000256" key="7">
    <source>
        <dbReference type="ARBA" id="ARBA00023136"/>
    </source>
</evidence>
<dbReference type="Proteomes" id="UP000701801">
    <property type="component" value="Unassembled WGS sequence"/>
</dbReference>
<feature type="compositionally biased region" description="Low complexity" evidence="9">
    <location>
        <begin position="503"/>
        <end position="517"/>
    </location>
</feature>
<dbReference type="GO" id="GO:0016020">
    <property type="term" value="C:membrane"/>
    <property type="evidence" value="ECO:0007669"/>
    <property type="project" value="UniProtKB-SubCell"/>
</dbReference>
<evidence type="ECO:0000256" key="2">
    <source>
        <dbReference type="ARBA" id="ARBA00022692"/>
    </source>
</evidence>
<evidence type="ECO:0000256" key="9">
    <source>
        <dbReference type="SAM" id="MobiDB-lite"/>
    </source>
</evidence>
<dbReference type="PROSITE" id="PS50089">
    <property type="entry name" value="ZF_RING_2"/>
    <property type="match status" value="1"/>
</dbReference>
<feature type="compositionally biased region" description="Polar residues" evidence="9">
    <location>
        <begin position="329"/>
        <end position="345"/>
    </location>
</feature>
<accession>A0A9N9LMG2</accession>
<organism evidence="13 14">
    <name type="scientific">Hymenoscyphus albidus</name>
    <dbReference type="NCBI Taxonomy" id="595503"/>
    <lineage>
        <taxon>Eukaryota</taxon>
        <taxon>Fungi</taxon>
        <taxon>Dikarya</taxon>
        <taxon>Ascomycota</taxon>
        <taxon>Pezizomycotina</taxon>
        <taxon>Leotiomycetes</taxon>
        <taxon>Helotiales</taxon>
        <taxon>Helotiaceae</taxon>
        <taxon>Hymenoscyphus</taxon>
    </lineage>
</organism>
<dbReference type="EMBL" id="CAJVRM010000238">
    <property type="protein sequence ID" value="CAG8977854.1"/>
    <property type="molecule type" value="Genomic_DNA"/>
</dbReference>
<proteinExistence type="predicted"/>
<dbReference type="Gene3D" id="3.30.40.10">
    <property type="entry name" value="Zinc/RING finger domain, C3HC4 (zinc finger)"/>
    <property type="match status" value="1"/>
</dbReference>
<keyword evidence="5" id="KW-0862">Zinc</keyword>
<comment type="caution">
    <text evidence="13">The sequence shown here is derived from an EMBL/GenBank/DDBJ whole genome shotgun (WGS) entry which is preliminary data.</text>
</comment>
<reference evidence="13" key="1">
    <citation type="submission" date="2021-07" db="EMBL/GenBank/DDBJ databases">
        <authorList>
            <person name="Durling M."/>
        </authorList>
    </citation>
    <scope>NUCLEOTIDE SEQUENCE</scope>
</reference>
<feature type="region of interest" description="Disordered" evidence="9">
    <location>
        <begin position="468"/>
        <end position="530"/>
    </location>
</feature>
<name>A0A9N9LMG2_9HELO</name>
<evidence type="ECO:0000313" key="14">
    <source>
        <dbReference type="Proteomes" id="UP000701801"/>
    </source>
</evidence>
<evidence type="ECO:0000256" key="8">
    <source>
        <dbReference type="PROSITE-ProRule" id="PRU00175"/>
    </source>
</evidence>
<comment type="subcellular location">
    <subcellularLocation>
        <location evidence="1">Membrane</location>
    </subcellularLocation>
</comment>